<evidence type="ECO:0000256" key="1">
    <source>
        <dbReference type="ARBA" id="ARBA00001946"/>
    </source>
</evidence>
<evidence type="ECO:0000256" key="3">
    <source>
        <dbReference type="ARBA" id="ARBA00022801"/>
    </source>
</evidence>
<dbReference type="Gene3D" id="3.40.1350.10">
    <property type="match status" value="1"/>
</dbReference>
<accession>A0A1U7NMT8</accession>
<dbReference type="Proteomes" id="UP000186705">
    <property type="component" value="Unassembled WGS sequence"/>
</dbReference>
<comment type="cofactor">
    <cofactor evidence="1">
        <name>Mg(2+)</name>
        <dbReference type="ChEBI" id="CHEBI:18420"/>
    </cofactor>
</comment>
<dbReference type="GO" id="GO:0004518">
    <property type="term" value="F:nuclease activity"/>
    <property type="evidence" value="ECO:0007669"/>
    <property type="project" value="UniProtKB-KW"/>
</dbReference>
<dbReference type="RefSeq" id="WP_016319013.1">
    <property type="nucleotide sequence ID" value="NZ_CAQUYP010000063.1"/>
</dbReference>
<dbReference type="OrthoDB" id="6706702at2"/>
<protein>
    <recommendedName>
        <fullName evidence="4">VRR-NUC domain-containing protein</fullName>
    </recommendedName>
</protein>
<evidence type="ECO:0000313" key="5">
    <source>
        <dbReference type="EMBL" id="OLU46608.1"/>
    </source>
</evidence>
<dbReference type="STRING" id="1862672.BO225_05405"/>
<dbReference type="SMART" id="SM00990">
    <property type="entry name" value="VRR_NUC"/>
    <property type="match status" value="1"/>
</dbReference>
<organism evidence="5 6">
    <name type="scientific">Dubosiella newyorkensis</name>
    <dbReference type="NCBI Taxonomy" id="1862672"/>
    <lineage>
        <taxon>Bacteria</taxon>
        <taxon>Bacillati</taxon>
        <taxon>Bacillota</taxon>
        <taxon>Erysipelotrichia</taxon>
        <taxon>Erysipelotrichales</taxon>
        <taxon>Erysipelotrichaceae</taxon>
        <taxon>Dubosiella</taxon>
    </lineage>
</organism>
<reference evidence="5 6" key="1">
    <citation type="submission" date="2016-11" db="EMBL/GenBank/DDBJ databases">
        <title>Description of two novel members of the family Erysipelotrichaceae: Ileibacterium lipovorans gen. nov., sp. nov. and Dubosiella newyorkensis, gen. nov., sp. nov.</title>
        <authorList>
            <person name="Cox L.M."/>
            <person name="Sohn J."/>
            <person name="Tyrrell K.L."/>
            <person name="Citron D.M."/>
            <person name="Lawson P.A."/>
            <person name="Patel N.B."/>
            <person name="Iizumi T."/>
            <person name="Perez-Perez G.I."/>
            <person name="Goldstein E.J."/>
            <person name="Blaser M.J."/>
        </authorList>
    </citation>
    <scope>NUCLEOTIDE SEQUENCE [LARGE SCALE GENOMIC DNA]</scope>
    <source>
        <strain evidence="5 6">NYU-BL-A4</strain>
    </source>
</reference>
<sequence length="96" mass="11622">MEYERDVEKYLKERIEAKGGLCWKFTSPGMQGVPDRWCTLYGIQFFVELKRDSGRLSKVQKYQIQQLQHQNVPVFVIWNKEMVDRMMCALRFRREV</sequence>
<dbReference type="GO" id="GO:0016788">
    <property type="term" value="F:hydrolase activity, acting on ester bonds"/>
    <property type="evidence" value="ECO:0007669"/>
    <property type="project" value="InterPro"/>
</dbReference>
<keyword evidence="3" id="KW-0378">Hydrolase</keyword>
<dbReference type="InterPro" id="IPR011856">
    <property type="entry name" value="tRNA_endonuc-like_dom_sf"/>
</dbReference>
<dbReference type="AlphaFoldDB" id="A0A1U7NMT8"/>
<feature type="domain" description="VRR-NUC" evidence="4">
    <location>
        <begin position="1"/>
        <end position="81"/>
    </location>
</feature>
<comment type="caution">
    <text evidence="5">The sequence shown here is derived from an EMBL/GenBank/DDBJ whole genome shotgun (WGS) entry which is preliminary data.</text>
</comment>
<keyword evidence="6" id="KW-1185">Reference proteome</keyword>
<evidence type="ECO:0000313" key="6">
    <source>
        <dbReference type="Proteomes" id="UP000186705"/>
    </source>
</evidence>
<evidence type="ECO:0000259" key="4">
    <source>
        <dbReference type="SMART" id="SM00990"/>
    </source>
</evidence>
<name>A0A1U7NMT8_9FIRM</name>
<dbReference type="InterPro" id="IPR014883">
    <property type="entry name" value="VRR_NUC"/>
</dbReference>
<keyword evidence="2" id="KW-0540">Nuclease</keyword>
<evidence type="ECO:0000256" key="2">
    <source>
        <dbReference type="ARBA" id="ARBA00022722"/>
    </source>
</evidence>
<dbReference type="GeneID" id="78275383"/>
<proteinExistence type="predicted"/>
<dbReference type="EMBL" id="MPKA01000062">
    <property type="protein sequence ID" value="OLU46608.1"/>
    <property type="molecule type" value="Genomic_DNA"/>
</dbReference>
<gene>
    <name evidence="5" type="ORF">BO225_05405</name>
</gene>
<dbReference type="GO" id="GO:0003676">
    <property type="term" value="F:nucleic acid binding"/>
    <property type="evidence" value="ECO:0007669"/>
    <property type="project" value="InterPro"/>
</dbReference>